<evidence type="ECO:0000256" key="7">
    <source>
        <dbReference type="PROSITE-ProRule" id="PRU10141"/>
    </source>
</evidence>
<organism evidence="12 13">
    <name type="scientific">Pseudocohnilembus persalinus</name>
    <name type="common">Ciliate</name>
    <dbReference type="NCBI Taxonomy" id="266149"/>
    <lineage>
        <taxon>Eukaryota</taxon>
        <taxon>Sar</taxon>
        <taxon>Alveolata</taxon>
        <taxon>Ciliophora</taxon>
        <taxon>Intramacronucleata</taxon>
        <taxon>Oligohymenophorea</taxon>
        <taxon>Scuticociliatia</taxon>
        <taxon>Philasterida</taxon>
        <taxon>Pseudocohnilembidae</taxon>
        <taxon>Pseudocohnilembus</taxon>
    </lineage>
</organism>
<reference evidence="12 13" key="1">
    <citation type="journal article" date="2015" name="Sci. Rep.">
        <title>Genome of the facultative scuticociliatosis pathogen Pseudocohnilembus persalinus provides insight into its virulence through horizontal gene transfer.</title>
        <authorList>
            <person name="Xiong J."/>
            <person name="Wang G."/>
            <person name="Cheng J."/>
            <person name="Tian M."/>
            <person name="Pan X."/>
            <person name="Warren A."/>
            <person name="Jiang C."/>
            <person name="Yuan D."/>
            <person name="Miao W."/>
        </authorList>
    </citation>
    <scope>NUCLEOTIDE SEQUENCE [LARGE SCALE GENOMIC DNA]</scope>
    <source>
        <strain evidence="12">36N120E</strain>
    </source>
</reference>
<dbReference type="OrthoDB" id="63267at2759"/>
<name>A0A0V0Q830_PSEPJ</name>
<dbReference type="SMART" id="SM00220">
    <property type="entry name" value="S_TKc"/>
    <property type="match status" value="1"/>
</dbReference>
<dbReference type="InterPro" id="IPR000961">
    <property type="entry name" value="AGC-kinase_C"/>
</dbReference>
<dbReference type="PROSITE" id="PS00108">
    <property type="entry name" value="PROTEIN_KINASE_ST"/>
    <property type="match status" value="1"/>
</dbReference>
<dbReference type="Pfam" id="PF00069">
    <property type="entry name" value="Pkinase"/>
    <property type="match status" value="1"/>
</dbReference>
<keyword evidence="3" id="KW-0808">Transferase</keyword>
<dbReference type="AlphaFoldDB" id="A0A0V0Q830"/>
<feature type="domain" description="Protein kinase" evidence="10">
    <location>
        <begin position="91"/>
        <end position="349"/>
    </location>
</feature>
<keyword evidence="6 7" id="KW-0067">ATP-binding</keyword>
<dbReference type="InterPro" id="IPR045270">
    <property type="entry name" value="STKc_AGC"/>
</dbReference>
<dbReference type="FunFam" id="3.30.200.20:FF:000537">
    <property type="entry name" value="Non-specific serine/threonine protein kinase"/>
    <property type="match status" value="1"/>
</dbReference>
<dbReference type="Proteomes" id="UP000054937">
    <property type="component" value="Unassembled WGS sequence"/>
</dbReference>
<dbReference type="InParanoid" id="A0A0V0Q830"/>
<evidence type="ECO:0000256" key="3">
    <source>
        <dbReference type="ARBA" id="ARBA00022679"/>
    </source>
</evidence>
<keyword evidence="5 12" id="KW-0418">Kinase</keyword>
<keyword evidence="2" id="KW-0597">Phosphoprotein</keyword>
<dbReference type="PROSITE" id="PS51285">
    <property type="entry name" value="AGC_KINASE_CTER"/>
    <property type="match status" value="1"/>
</dbReference>
<feature type="domain" description="AGC-kinase C-terminal" evidence="11">
    <location>
        <begin position="350"/>
        <end position="420"/>
    </location>
</feature>
<feature type="compositionally biased region" description="Low complexity" evidence="9">
    <location>
        <begin position="40"/>
        <end position="58"/>
    </location>
</feature>
<comment type="caution">
    <text evidence="12">The sequence shown here is derived from an EMBL/GenBank/DDBJ whole genome shotgun (WGS) entry which is preliminary data.</text>
</comment>
<evidence type="ECO:0000256" key="9">
    <source>
        <dbReference type="SAM" id="MobiDB-lite"/>
    </source>
</evidence>
<dbReference type="InterPro" id="IPR017892">
    <property type="entry name" value="Pkinase_C"/>
</dbReference>
<feature type="compositionally biased region" description="Polar residues" evidence="9">
    <location>
        <begin position="20"/>
        <end position="31"/>
    </location>
</feature>
<protein>
    <submittedName>
        <fullName evidence="12">Protein kinase-like domain</fullName>
    </submittedName>
</protein>
<evidence type="ECO:0000256" key="6">
    <source>
        <dbReference type="ARBA" id="ARBA00022840"/>
    </source>
</evidence>
<dbReference type="PANTHER" id="PTHR24351">
    <property type="entry name" value="RIBOSOMAL PROTEIN S6 KINASE"/>
    <property type="match status" value="1"/>
</dbReference>
<dbReference type="OMA" id="DRCECLG"/>
<dbReference type="SMART" id="SM00133">
    <property type="entry name" value="S_TK_X"/>
    <property type="match status" value="1"/>
</dbReference>
<dbReference type="SUPFAM" id="SSF56112">
    <property type="entry name" value="Protein kinase-like (PK-like)"/>
    <property type="match status" value="1"/>
</dbReference>
<dbReference type="InterPro" id="IPR008271">
    <property type="entry name" value="Ser/Thr_kinase_AS"/>
</dbReference>
<feature type="region of interest" description="Disordered" evidence="9">
    <location>
        <begin position="12"/>
        <end position="66"/>
    </location>
</feature>
<keyword evidence="4 7" id="KW-0547">Nucleotide-binding</keyword>
<dbReference type="FunFam" id="1.10.510.10:FF:000008">
    <property type="entry name" value="Non-specific serine/threonine protein kinase"/>
    <property type="match status" value="1"/>
</dbReference>
<dbReference type="PROSITE" id="PS00107">
    <property type="entry name" value="PROTEIN_KINASE_ATP"/>
    <property type="match status" value="1"/>
</dbReference>
<comment type="similarity">
    <text evidence="8">Belongs to the protein kinase superfamily.</text>
</comment>
<evidence type="ECO:0000256" key="1">
    <source>
        <dbReference type="ARBA" id="ARBA00022527"/>
    </source>
</evidence>
<feature type="region of interest" description="Disordered" evidence="9">
    <location>
        <begin position="446"/>
        <end position="467"/>
    </location>
</feature>
<feature type="binding site" evidence="7">
    <location>
        <position position="120"/>
    </location>
    <ligand>
        <name>ATP</name>
        <dbReference type="ChEBI" id="CHEBI:30616"/>
    </ligand>
</feature>
<evidence type="ECO:0000259" key="11">
    <source>
        <dbReference type="PROSITE" id="PS51285"/>
    </source>
</evidence>
<dbReference type="InterPro" id="IPR011009">
    <property type="entry name" value="Kinase-like_dom_sf"/>
</dbReference>
<gene>
    <name evidence="12" type="ORF">PPERSA_12865</name>
</gene>
<evidence type="ECO:0000313" key="13">
    <source>
        <dbReference type="Proteomes" id="UP000054937"/>
    </source>
</evidence>
<accession>A0A0V0Q830</accession>
<dbReference type="Gene3D" id="1.10.510.10">
    <property type="entry name" value="Transferase(Phosphotransferase) domain 1"/>
    <property type="match status" value="1"/>
</dbReference>
<evidence type="ECO:0000313" key="12">
    <source>
        <dbReference type="EMBL" id="KRW98386.1"/>
    </source>
</evidence>
<dbReference type="GO" id="GO:0005524">
    <property type="term" value="F:ATP binding"/>
    <property type="evidence" value="ECO:0007669"/>
    <property type="project" value="UniProtKB-UniRule"/>
</dbReference>
<evidence type="ECO:0000256" key="8">
    <source>
        <dbReference type="RuleBase" id="RU000304"/>
    </source>
</evidence>
<evidence type="ECO:0000256" key="4">
    <source>
        <dbReference type="ARBA" id="ARBA00022741"/>
    </source>
</evidence>
<evidence type="ECO:0000259" key="10">
    <source>
        <dbReference type="PROSITE" id="PS50011"/>
    </source>
</evidence>
<dbReference type="GO" id="GO:0004674">
    <property type="term" value="F:protein serine/threonine kinase activity"/>
    <property type="evidence" value="ECO:0007669"/>
    <property type="project" value="UniProtKB-KW"/>
</dbReference>
<dbReference type="PROSITE" id="PS50011">
    <property type="entry name" value="PROTEIN_KINASE_DOM"/>
    <property type="match status" value="1"/>
</dbReference>
<sequence length="467" mass="53832">MGNVALCQPCVGQGREGTQKDVNQQSASISKNDIGKMNFSTTNSTNTSSQTNKNRQQNPAFQSNVNPNKETFLIPFEDQLRKDKKVTIDDFKLLKMLGKGSFGKVMLVEYKTDGRLYAMKILQKKTIQTDRQKRHTKTERFVLEKMKHPFIIQLNFAFQNPEKLYLVLDYMNGGELFQHLQKYGRFKEKVAQFYAAEILLAIEHLHENNIFYRDLKPENVLMGEDGHIKIADFGLSFMTKTEEEYAKSMCGTPEYLAPEILLSKKGHDKTVDWWSLGALIYEMLTGLPPFYSEDKKKMFQNIISKPVPMPQYLSNKAISILRRLLVVDPCKRLGYGPTGSNDIKNHPFFEDLDWERLLNKQLKPPLEFDLKGPEDLKYFDKQITKQEPKDTPVHPDLFNNGNAAFSNFTYMGQNFINKIVTIFYLLQFHSGKMKSKDDNALLYTPENQSNLSSKSQEFQIDGTSLDQ</sequence>
<dbReference type="EMBL" id="LDAU01000251">
    <property type="protein sequence ID" value="KRW98386.1"/>
    <property type="molecule type" value="Genomic_DNA"/>
</dbReference>
<dbReference type="CDD" id="cd05123">
    <property type="entry name" value="STKc_AGC"/>
    <property type="match status" value="1"/>
</dbReference>
<proteinExistence type="inferred from homology"/>
<dbReference type="Pfam" id="PF00433">
    <property type="entry name" value="Pkinase_C"/>
    <property type="match status" value="1"/>
</dbReference>
<evidence type="ECO:0000256" key="5">
    <source>
        <dbReference type="ARBA" id="ARBA00022777"/>
    </source>
</evidence>
<dbReference type="InterPro" id="IPR000719">
    <property type="entry name" value="Prot_kinase_dom"/>
</dbReference>
<evidence type="ECO:0000256" key="2">
    <source>
        <dbReference type="ARBA" id="ARBA00022553"/>
    </source>
</evidence>
<dbReference type="InterPro" id="IPR017441">
    <property type="entry name" value="Protein_kinase_ATP_BS"/>
</dbReference>
<keyword evidence="13" id="KW-1185">Reference proteome</keyword>
<keyword evidence="1 8" id="KW-0723">Serine/threonine-protein kinase</keyword>
<dbReference type="Gene3D" id="3.30.200.20">
    <property type="entry name" value="Phosphorylase Kinase, domain 1"/>
    <property type="match status" value="1"/>
</dbReference>